<dbReference type="HAMAP" id="MF_00366">
    <property type="entry name" value="RNApol_bact_RpoZ"/>
    <property type="match status" value="1"/>
</dbReference>
<organism evidence="12 13">
    <name type="scientific">Marichromatium bheemlicum</name>
    <dbReference type="NCBI Taxonomy" id="365339"/>
    <lineage>
        <taxon>Bacteria</taxon>
        <taxon>Pseudomonadati</taxon>
        <taxon>Pseudomonadota</taxon>
        <taxon>Gammaproteobacteria</taxon>
        <taxon>Chromatiales</taxon>
        <taxon>Chromatiaceae</taxon>
        <taxon>Marichromatium</taxon>
    </lineage>
</organism>
<evidence type="ECO:0000256" key="5">
    <source>
        <dbReference type="ARBA" id="ARBA00022679"/>
    </source>
</evidence>
<gene>
    <name evidence="11 12" type="primary">rpoZ</name>
    <name evidence="12" type="ORF">HF203_06980</name>
</gene>
<evidence type="ECO:0000256" key="2">
    <source>
        <dbReference type="ARBA" id="ARBA00012418"/>
    </source>
</evidence>
<evidence type="ECO:0000256" key="7">
    <source>
        <dbReference type="ARBA" id="ARBA00023163"/>
    </source>
</evidence>
<dbReference type="GO" id="GO:0000428">
    <property type="term" value="C:DNA-directed RNA polymerase complex"/>
    <property type="evidence" value="ECO:0007669"/>
    <property type="project" value="UniProtKB-KW"/>
</dbReference>
<dbReference type="RefSeq" id="WP_168668016.1">
    <property type="nucleotide sequence ID" value="NZ_JAAXKX010000007.1"/>
</dbReference>
<comment type="subunit">
    <text evidence="11">The RNAP catalytic core consists of 2 alpha, 1 beta, 1 beta' and 1 omega subunit. When a sigma factor is associated with the core the holoenzyme is formed, which can initiate transcription.</text>
</comment>
<keyword evidence="6 11" id="KW-0548">Nucleotidyltransferase</keyword>
<proteinExistence type="inferred from homology"/>
<evidence type="ECO:0000256" key="3">
    <source>
        <dbReference type="ARBA" id="ARBA00013725"/>
    </source>
</evidence>
<reference evidence="12 13" key="1">
    <citation type="submission" date="2020-04" db="EMBL/GenBank/DDBJ databases">
        <title>Draft Whole-Genome sequence of Marichromatium bheemlicum DSM 18632, type strain.</title>
        <authorList>
            <person name="Kyndt J.A."/>
            <person name="Meyer T.E."/>
        </authorList>
    </citation>
    <scope>NUCLEOTIDE SEQUENCE [LARGE SCALE GENOMIC DNA]</scope>
    <source>
        <strain evidence="12 13">DSM 18632</strain>
    </source>
</reference>
<dbReference type="Pfam" id="PF01192">
    <property type="entry name" value="RNA_pol_Rpb6"/>
    <property type="match status" value="1"/>
</dbReference>
<dbReference type="InterPro" id="IPR036161">
    <property type="entry name" value="RPB6/omega-like_sf"/>
</dbReference>
<keyword evidence="5 11" id="KW-0808">Transferase</keyword>
<comment type="catalytic activity">
    <reaction evidence="10 11">
        <text>RNA(n) + a ribonucleoside 5'-triphosphate = RNA(n+1) + diphosphate</text>
        <dbReference type="Rhea" id="RHEA:21248"/>
        <dbReference type="Rhea" id="RHEA-COMP:14527"/>
        <dbReference type="Rhea" id="RHEA-COMP:17342"/>
        <dbReference type="ChEBI" id="CHEBI:33019"/>
        <dbReference type="ChEBI" id="CHEBI:61557"/>
        <dbReference type="ChEBI" id="CHEBI:140395"/>
        <dbReference type="EC" id="2.7.7.6"/>
    </reaction>
</comment>
<evidence type="ECO:0000256" key="8">
    <source>
        <dbReference type="ARBA" id="ARBA00029924"/>
    </source>
</evidence>
<comment type="caution">
    <text evidence="12">The sequence shown here is derived from an EMBL/GenBank/DDBJ whole genome shotgun (WGS) entry which is preliminary data.</text>
</comment>
<dbReference type="EC" id="2.7.7.6" evidence="2 11"/>
<protein>
    <recommendedName>
        <fullName evidence="3 11">DNA-directed RNA polymerase subunit omega</fullName>
        <shortName evidence="11">RNAP omega subunit</shortName>
        <ecNumber evidence="2 11">2.7.7.6</ecNumber>
    </recommendedName>
    <alternativeName>
        <fullName evidence="9 11">RNA polymerase omega subunit</fullName>
    </alternativeName>
    <alternativeName>
        <fullName evidence="8 11">Transcriptase subunit omega</fullName>
    </alternativeName>
</protein>
<comment type="function">
    <text evidence="11">Promotes RNA polymerase assembly. Latches the N- and C-terminal regions of the beta' subunit thereby facilitating its interaction with the beta and alpha subunits.</text>
</comment>
<accession>A0ABX1I5W9</accession>
<dbReference type="PANTHER" id="PTHR34476">
    <property type="entry name" value="DNA-DIRECTED RNA POLYMERASE SUBUNIT OMEGA"/>
    <property type="match status" value="1"/>
</dbReference>
<keyword evidence="7 11" id="KW-0804">Transcription</keyword>
<evidence type="ECO:0000256" key="9">
    <source>
        <dbReference type="ARBA" id="ARBA00030998"/>
    </source>
</evidence>
<evidence type="ECO:0000256" key="6">
    <source>
        <dbReference type="ARBA" id="ARBA00022695"/>
    </source>
</evidence>
<keyword evidence="4 11" id="KW-0240">DNA-directed RNA polymerase</keyword>
<sequence>MARITVEDCLKNVDNRFDLVLLATKRARQLANGVEPTLPWENDKPTVMALREIAAENVSKSTIQEAQSEIDEAASLEQALAAELAATEAPRNEAR</sequence>
<evidence type="ECO:0000313" key="13">
    <source>
        <dbReference type="Proteomes" id="UP000740754"/>
    </source>
</evidence>
<dbReference type="Proteomes" id="UP000740754">
    <property type="component" value="Unassembled WGS sequence"/>
</dbReference>
<evidence type="ECO:0000256" key="1">
    <source>
        <dbReference type="ARBA" id="ARBA00006711"/>
    </source>
</evidence>
<dbReference type="InterPro" id="IPR006110">
    <property type="entry name" value="Pol_omega/Rpo6/RPB6"/>
</dbReference>
<dbReference type="GO" id="GO:0003899">
    <property type="term" value="F:DNA-directed RNA polymerase activity"/>
    <property type="evidence" value="ECO:0007669"/>
    <property type="project" value="UniProtKB-EC"/>
</dbReference>
<dbReference type="PANTHER" id="PTHR34476:SF1">
    <property type="entry name" value="DNA-DIRECTED RNA POLYMERASE SUBUNIT OMEGA"/>
    <property type="match status" value="1"/>
</dbReference>
<evidence type="ECO:0000256" key="10">
    <source>
        <dbReference type="ARBA" id="ARBA00048552"/>
    </source>
</evidence>
<keyword evidence="13" id="KW-1185">Reference proteome</keyword>
<evidence type="ECO:0000256" key="4">
    <source>
        <dbReference type="ARBA" id="ARBA00022478"/>
    </source>
</evidence>
<evidence type="ECO:0000256" key="11">
    <source>
        <dbReference type="HAMAP-Rule" id="MF_00366"/>
    </source>
</evidence>
<dbReference type="Gene3D" id="3.90.940.10">
    <property type="match status" value="1"/>
</dbReference>
<dbReference type="SMART" id="SM01409">
    <property type="entry name" value="RNA_pol_Rpb6"/>
    <property type="match status" value="1"/>
</dbReference>
<dbReference type="InterPro" id="IPR003716">
    <property type="entry name" value="DNA-dir_RNA_pol_omega"/>
</dbReference>
<dbReference type="EMBL" id="JAAXKX010000007">
    <property type="protein sequence ID" value="NKN32962.1"/>
    <property type="molecule type" value="Genomic_DNA"/>
</dbReference>
<evidence type="ECO:0000313" key="12">
    <source>
        <dbReference type="EMBL" id="NKN32962.1"/>
    </source>
</evidence>
<name>A0ABX1I5W9_9GAMM</name>
<dbReference type="SUPFAM" id="SSF63562">
    <property type="entry name" value="RPB6/omega subunit-like"/>
    <property type="match status" value="1"/>
</dbReference>
<dbReference type="NCBIfam" id="TIGR00690">
    <property type="entry name" value="rpoZ"/>
    <property type="match status" value="1"/>
</dbReference>
<comment type="similarity">
    <text evidence="1 11">Belongs to the RNA polymerase subunit omega family.</text>
</comment>